<dbReference type="PANTHER" id="PTHR30619:SF7">
    <property type="entry name" value="BETA-LACTAMASE DOMAIN PROTEIN"/>
    <property type="match status" value="1"/>
</dbReference>
<dbReference type="GO" id="GO:0005886">
    <property type="term" value="C:plasma membrane"/>
    <property type="evidence" value="ECO:0007669"/>
    <property type="project" value="UniProtKB-SubCell"/>
</dbReference>
<dbReference type="InterPro" id="IPR035681">
    <property type="entry name" value="ComA-like_MBL"/>
</dbReference>
<keyword evidence="4 6" id="KW-1133">Transmembrane helix</keyword>
<dbReference type="Gene3D" id="3.60.15.10">
    <property type="entry name" value="Ribonuclease Z/Hydroxyacylglutathione hydrolase-like"/>
    <property type="match status" value="1"/>
</dbReference>
<dbReference type="PANTHER" id="PTHR30619">
    <property type="entry name" value="DNA INTERNALIZATION/COMPETENCE PROTEIN COMEC/REC2"/>
    <property type="match status" value="1"/>
</dbReference>
<evidence type="ECO:0000256" key="4">
    <source>
        <dbReference type="ARBA" id="ARBA00022989"/>
    </source>
</evidence>
<dbReference type="Pfam" id="PF00753">
    <property type="entry name" value="Lactamase_B"/>
    <property type="match status" value="1"/>
</dbReference>
<feature type="transmembrane region" description="Helical" evidence="6">
    <location>
        <begin position="451"/>
        <end position="467"/>
    </location>
</feature>
<keyword evidence="5 6" id="KW-0472">Membrane</keyword>
<feature type="transmembrane region" description="Helical" evidence="6">
    <location>
        <begin position="322"/>
        <end position="349"/>
    </location>
</feature>
<evidence type="ECO:0000256" key="3">
    <source>
        <dbReference type="ARBA" id="ARBA00022692"/>
    </source>
</evidence>
<dbReference type="CDD" id="cd07731">
    <property type="entry name" value="ComA-like_MBL-fold"/>
    <property type="match status" value="1"/>
</dbReference>
<sequence length="761" mass="87453">MVKRLLKSSKISWHSSFYAPGFYLLLGLSCISVTFIVLQATSFAQVFVAVLFLIIFCSLLIYKFPQYWHLIAIFLGVVITLCFINQRINELKIGEPIRIYSDQVKVSDNFFYGEGKLEKNKVLISGTANKSFEKELNKYHAIYLVNYKAKVETIMPATNPGEFDYQKYYRSKKIRKRVKLESYQIYPRQITIFDWVHMLRKFLMDYFEKMPQYTRFFASEMVLAQNPSADNKALLNSYRDLGIIHLLSISGLHVSLYILGIMWLGTMMKRTEEEVILCCVAFLIIEILLSNFQAGFVRASLSYFWSVFFNRKKIMISSGDKLGIVVLSHLIFNPLLFLNSGAILSYLLVFGLEISKNFGKIKQNIVLNSLVTPILLNNFYRINFLTVVYNFLIVPIFNFILLPLTFIVVFSFWCLPAIVKLSEPIFKGLADLTNFIADKQWGLVTFGQIDWLQTIFLLVVTVFLIILPKHKILKLKLRSIIVGAYVSMFFLIHFPLKGQVSFIDVGQGDSILITTPLNRKTYLIDTGGKLNFGKKKREPQLNRITLPFLYAQGIDHLDGVFLSHQDADHIGDLKALLDQIPVKKLYFARGLTENQSFMKKINGHLKDVQLVPLLAGDRVKTKDLSFDVVYPFKPGLGKNEDSLSLTFKLANKRWLFTGDLGREGEKEILNHYHLQVDYFKLGHHGSKTSSDPDFLKQLNPQLVFISSGRNNRFGHPHQETLKTLKDLSIPYLNTQDSGTITWNYSPFRGETITTFYKGNTK</sequence>
<dbReference type="EMBL" id="CP000413">
    <property type="protein sequence ID" value="ABJ60543.1"/>
    <property type="molecule type" value="Genomic_DNA"/>
</dbReference>
<keyword evidence="2" id="KW-1003">Cell membrane</keyword>
<dbReference type="Proteomes" id="UP000000664">
    <property type="component" value="Chromosome"/>
</dbReference>
<dbReference type="GeneID" id="29639170"/>
<evidence type="ECO:0000256" key="5">
    <source>
        <dbReference type="ARBA" id="ARBA00023136"/>
    </source>
</evidence>
<feature type="transmembrane region" description="Helical" evidence="6">
    <location>
        <begin position="387"/>
        <end position="413"/>
    </location>
</feature>
<dbReference type="GO" id="GO:0016787">
    <property type="term" value="F:hydrolase activity"/>
    <property type="evidence" value="ECO:0007669"/>
    <property type="project" value="UniProtKB-KW"/>
</dbReference>
<evidence type="ECO:0000259" key="7">
    <source>
        <dbReference type="SMART" id="SM00849"/>
    </source>
</evidence>
<dbReference type="PROSITE" id="PS51257">
    <property type="entry name" value="PROKAR_LIPOPROTEIN"/>
    <property type="match status" value="1"/>
</dbReference>
<evidence type="ECO:0000256" key="2">
    <source>
        <dbReference type="ARBA" id="ARBA00022475"/>
    </source>
</evidence>
<dbReference type="NCBIfam" id="TIGR00361">
    <property type="entry name" value="ComEC_Rec2"/>
    <property type="match status" value="1"/>
</dbReference>
<feature type="transmembrane region" description="Helical" evidence="6">
    <location>
        <begin position="43"/>
        <end position="61"/>
    </location>
</feature>
<proteinExistence type="predicted"/>
<comment type="subcellular location">
    <subcellularLocation>
        <location evidence="1">Cell membrane</location>
        <topology evidence="1">Multi-pass membrane protein</topology>
    </subcellularLocation>
</comment>
<reference evidence="8 9" key="1">
    <citation type="journal article" date="2006" name="Proc. Natl. Acad. Sci. U.S.A.">
        <title>Comparative genomics of the lactic acid bacteria.</title>
        <authorList>
            <person name="Makarova K."/>
            <person name="Slesarev A."/>
            <person name="Wolf Y."/>
            <person name="Sorokin A."/>
            <person name="Mirkin B."/>
            <person name="Koonin E."/>
            <person name="Pavlov A."/>
            <person name="Pavlova N."/>
            <person name="Karamychev V."/>
            <person name="Polouchine N."/>
            <person name="Shakhova V."/>
            <person name="Grigoriev I."/>
            <person name="Lou Y."/>
            <person name="Rohksar D."/>
            <person name="Lucas S."/>
            <person name="Huang K."/>
            <person name="Goodstein D.M."/>
            <person name="Hawkins T."/>
            <person name="Plengvidhya V."/>
            <person name="Welker D."/>
            <person name="Hughes J."/>
            <person name="Goh Y."/>
            <person name="Benson A."/>
            <person name="Baldwin K."/>
            <person name="Lee J.H."/>
            <person name="Diaz-Muniz I."/>
            <person name="Dosti B."/>
            <person name="Smeianov V."/>
            <person name="Wechter W."/>
            <person name="Barabote R."/>
            <person name="Lorca G."/>
            <person name="Altermann E."/>
            <person name="Barrangou R."/>
            <person name="Ganesan B."/>
            <person name="Xie Y."/>
            <person name="Rawsthorne H."/>
            <person name="Tamir D."/>
            <person name="Parker C."/>
            <person name="Breidt F."/>
            <person name="Broadbent J."/>
            <person name="Hutkins R."/>
            <person name="O'Sullivan D."/>
            <person name="Steele J."/>
            <person name="Unlu G."/>
            <person name="Saier M."/>
            <person name="Klaenhammer T."/>
            <person name="Richardson P."/>
            <person name="Kozyavkin S."/>
            <person name="Weimer B."/>
            <person name="Mills D."/>
        </authorList>
    </citation>
    <scope>NUCLEOTIDE SEQUENCE [LARGE SCALE GENOMIC DNA]</scope>
    <source>
        <strain evidence="9">ATCC 33323 / DSM 20243 / BCRC 14619 / CIP 102991 / JCM 1131 / KCTC 3163 / NCIMB 11718 / NCTC 13722 / AM63</strain>
    </source>
</reference>
<dbReference type="InterPro" id="IPR001279">
    <property type="entry name" value="Metallo-B-lactamas"/>
</dbReference>
<dbReference type="InterPro" id="IPR004477">
    <property type="entry name" value="ComEC_N"/>
</dbReference>
<dbReference type="GO" id="GO:0030420">
    <property type="term" value="P:establishment of competence for transformation"/>
    <property type="evidence" value="ECO:0007669"/>
    <property type="project" value="InterPro"/>
</dbReference>
<evidence type="ECO:0000256" key="6">
    <source>
        <dbReference type="SAM" id="Phobius"/>
    </source>
</evidence>
<dbReference type="InterPro" id="IPR036866">
    <property type="entry name" value="RibonucZ/Hydroxyglut_hydro"/>
</dbReference>
<dbReference type="NCBIfam" id="TIGR00360">
    <property type="entry name" value="ComEC_N-term"/>
    <property type="match status" value="1"/>
</dbReference>
<feature type="domain" description="Metallo-beta-lactamase" evidence="7">
    <location>
        <begin position="507"/>
        <end position="709"/>
    </location>
</feature>
<feature type="transmembrane region" description="Helical" evidence="6">
    <location>
        <begin position="67"/>
        <end position="84"/>
    </location>
</feature>
<keyword evidence="8" id="KW-0378">Hydrolase</keyword>
<organism evidence="8 9">
    <name type="scientific">Lactobacillus gasseri (strain ATCC 33323 / DSM 20243 / BCRC 14619 / CIP 102991 / JCM 1131 / KCTC 3163 / NCIMB 11718 / NCTC 13722 / AM63)</name>
    <dbReference type="NCBI Taxonomy" id="324831"/>
    <lineage>
        <taxon>Bacteria</taxon>
        <taxon>Bacillati</taxon>
        <taxon>Bacillota</taxon>
        <taxon>Bacilli</taxon>
        <taxon>Lactobacillales</taxon>
        <taxon>Lactobacillaceae</taxon>
        <taxon>Lactobacillus</taxon>
    </lineage>
</organism>
<evidence type="ECO:0000313" key="8">
    <source>
        <dbReference type="EMBL" id="ABJ60543.1"/>
    </source>
</evidence>
<name>A0A805YZL7_LACGA</name>
<feature type="transmembrane region" description="Helical" evidence="6">
    <location>
        <begin position="241"/>
        <end position="263"/>
    </location>
</feature>
<dbReference type="InterPro" id="IPR052159">
    <property type="entry name" value="Competence_DNA_uptake"/>
</dbReference>
<dbReference type="SUPFAM" id="SSF56281">
    <property type="entry name" value="Metallo-hydrolase/oxidoreductase"/>
    <property type="match status" value="1"/>
</dbReference>
<dbReference type="SMART" id="SM00849">
    <property type="entry name" value="Lactamase_B"/>
    <property type="match status" value="1"/>
</dbReference>
<keyword evidence="3 6" id="KW-0812">Transmembrane</keyword>
<feature type="transmembrane region" description="Helical" evidence="6">
    <location>
        <begin position="479"/>
        <end position="496"/>
    </location>
</feature>
<accession>A0A805YZL7</accession>
<evidence type="ECO:0000313" key="9">
    <source>
        <dbReference type="Proteomes" id="UP000000664"/>
    </source>
</evidence>
<dbReference type="Pfam" id="PF03772">
    <property type="entry name" value="Competence"/>
    <property type="match status" value="1"/>
</dbReference>
<dbReference type="AlphaFoldDB" id="A0A805YZL7"/>
<gene>
    <name evidence="8" type="ordered locus">LGAS_1174</name>
</gene>
<feature type="transmembrane region" description="Helical" evidence="6">
    <location>
        <begin position="20"/>
        <end position="38"/>
    </location>
</feature>
<dbReference type="RefSeq" id="WP_003647131.1">
    <property type="nucleotide sequence ID" value="NC_008530.1"/>
</dbReference>
<evidence type="ECO:0000256" key="1">
    <source>
        <dbReference type="ARBA" id="ARBA00004651"/>
    </source>
</evidence>
<feature type="transmembrane region" description="Helical" evidence="6">
    <location>
        <begin position="275"/>
        <end position="301"/>
    </location>
</feature>
<protein>
    <submittedName>
        <fullName evidence="8">Predicted hydrolase (Metallo-beta-lactamase superfamily)</fullName>
    </submittedName>
</protein>
<dbReference type="KEGG" id="lga:LGAS_1174"/>
<dbReference type="InterPro" id="IPR004797">
    <property type="entry name" value="Competence_ComEC/Rec2"/>
</dbReference>